<evidence type="ECO:0000256" key="1">
    <source>
        <dbReference type="SAM" id="MobiDB-lite"/>
    </source>
</evidence>
<gene>
    <name evidence="3" type="ORF">IAB36_07645</name>
</gene>
<keyword evidence="2" id="KW-1133">Transmembrane helix</keyword>
<reference evidence="3" key="1">
    <citation type="submission" date="2020-10" db="EMBL/GenBank/DDBJ databases">
        <authorList>
            <person name="Gilroy R."/>
        </authorList>
    </citation>
    <scope>NUCLEOTIDE SEQUENCE</scope>
    <source>
        <strain evidence="3">CHK184-25365</strain>
    </source>
</reference>
<keyword evidence="2" id="KW-0472">Membrane</keyword>
<dbReference type="Proteomes" id="UP000886749">
    <property type="component" value="Unassembled WGS sequence"/>
</dbReference>
<organism evidence="3 4">
    <name type="scientific">Candidatus Egerieicola pullicola</name>
    <dbReference type="NCBI Taxonomy" id="2840775"/>
    <lineage>
        <taxon>Bacteria</taxon>
        <taxon>Bacillati</taxon>
        <taxon>Bacillota</taxon>
        <taxon>Clostridia</taxon>
        <taxon>Eubacteriales</taxon>
        <taxon>Oscillospiraceae</taxon>
        <taxon>Oscillospiraceae incertae sedis</taxon>
        <taxon>Candidatus Egerieicola</taxon>
    </lineage>
</organism>
<feature type="compositionally biased region" description="Polar residues" evidence="1">
    <location>
        <begin position="247"/>
        <end position="258"/>
    </location>
</feature>
<accession>A0A9D1DDT0</accession>
<evidence type="ECO:0000256" key="2">
    <source>
        <dbReference type="SAM" id="Phobius"/>
    </source>
</evidence>
<dbReference type="EMBL" id="DVGY01000175">
    <property type="protein sequence ID" value="HIR41684.1"/>
    <property type="molecule type" value="Genomic_DNA"/>
</dbReference>
<protein>
    <submittedName>
        <fullName evidence="3">Uncharacterized protein</fullName>
    </submittedName>
</protein>
<sequence length="266" mass="29420">MAKQDISSKPVQAEAAPATAQKRSFRPRALVLGVITLLFALVGLVTTVVWLVGLIGNAVNNTWEKQALAEVVEPLVIIDVPAYESVNYLDEVEVIRAGVWQFLLDHPDTSSYQEDSFGNITVPQSDIEASIRQILGEHANIHHQSVEDSYLSIVYDEENQVYYLPTTPSVLPYSCEVLNISKNMNIYTLEVGYIPPGPFWDVGRHLDETPQKTMIYTLQKVDTDQYVVLSVAFPTTESTVSQVEAQEGLTSDTNQYNDAATAAPIS</sequence>
<comment type="caution">
    <text evidence="3">The sequence shown here is derived from an EMBL/GenBank/DDBJ whole genome shotgun (WGS) entry which is preliminary data.</text>
</comment>
<keyword evidence="2" id="KW-0812">Transmembrane</keyword>
<feature type="transmembrane region" description="Helical" evidence="2">
    <location>
        <begin position="29"/>
        <end position="52"/>
    </location>
</feature>
<reference evidence="3" key="2">
    <citation type="journal article" date="2021" name="PeerJ">
        <title>Extensive microbial diversity within the chicken gut microbiome revealed by metagenomics and culture.</title>
        <authorList>
            <person name="Gilroy R."/>
            <person name="Ravi A."/>
            <person name="Getino M."/>
            <person name="Pursley I."/>
            <person name="Horton D.L."/>
            <person name="Alikhan N.F."/>
            <person name="Baker D."/>
            <person name="Gharbi K."/>
            <person name="Hall N."/>
            <person name="Watson M."/>
            <person name="Adriaenssens E.M."/>
            <person name="Foster-Nyarko E."/>
            <person name="Jarju S."/>
            <person name="Secka A."/>
            <person name="Antonio M."/>
            <person name="Oren A."/>
            <person name="Chaudhuri R.R."/>
            <person name="La Ragione R."/>
            <person name="Hildebrand F."/>
            <person name="Pallen M.J."/>
        </authorList>
    </citation>
    <scope>NUCLEOTIDE SEQUENCE</scope>
    <source>
        <strain evidence="3">CHK184-25365</strain>
    </source>
</reference>
<evidence type="ECO:0000313" key="4">
    <source>
        <dbReference type="Proteomes" id="UP000886749"/>
    </source>
</evidence>
<proteinExistence type="predicted"/>
<dbReference type="AlphaFoldDB" id="A0A9D1DDT0"/>
<name>A0A9D1DDT0_9FIRM</name>
<evidence type="ECO:0000313" key="3">
    <source>
        <dbReference type="EMBL" id="HIR41684.1"/>
    </source>
</evidence>
<feature type="region of interest" description="Disordered" evidence="1">
    <location>
        <begin position="247"/>
        <end position="266"/>
    </location>
</feature>